<dbReference type="Proteomes" id="UP000759298">
    <property type="component" value="Unassembled WGS sequence"/>
</dbReference>
<gene>
    <name evidence="2" type="ORF">KYN89_00410</name>
</gene>
<dbReference type="SUPFAM" id="SSF69047">
    <property type="entry name" value="Hypothetical protein YjbJ"/>
    <property type="match status" value="1"/>
</dbReference>
<protein>
    <submittedName>
        <fullName evidence="2">CsbD family protein</fullName>
    </submittedName>
</protein>
<dbReference type="EMBL" id="JAHWXP010000001">
    <property type="protein sequence ID" value="MBY8335498.1"/>
    <property type="molecule type" value="Genomic_DNA"/>
</dbReference>
<feature type="compositionally biased region" description="Basic and acidic residues" evidence="1">
    <location>
        <begin position="22"/>
        <end position="39"/>
    </location>
</feature>
<evidence type="ECO:0000313" key="3">
    <source>
        <dbReference type="Proteomes" id="UP000759298"/>
    </source>
</evidence>
<proteinExistence type="predicted"/>
<reference evidence="2 3" key="1">
    <citation type="submission" date="2021-07" db="EMBL/GenBank/DDBJ databases">
        <title>Alteriqipengyuania abyssalis NZ-12B nov, sp.nov isolated from deep sea sponge in pacific ocean.</title>
        <authorList>
            <person name="Tareen S."/>
            <person name="Wink J."/>
        </authorList>
    </citation>
    <scope>NUCLEOTIDE SEQUENCE [LARGE SCALE GENOMIC DNA]</scope>
    <source>
        <strain evidence="2 3">NZ-12B</strain>
    </source>
</reference>
<feature type="region of interest" description="Disordered" evidence="1">
    <location>
        <begin position="1"/>
        <end position="56"/>
    </location>
</feature>
<organism evidence="2 3">
    <name type="scientific">Alteriqipengyuania abyssalis</name>
    <dbReference type="NCBI Taxonomy" id="2860200"/>
    <lineage>
        <taxon>Bacteria</taxon>
        <taxon>Pseudomonadati</taxon>
        <taxon>Pseudomonadota</taxon>
        <taxon>Alphaproteobacteria</taxon>
        <taxon>Sphingomonadales</taxon>
        <taxon>Erythrobacteraceae</taxon>
        <taxon>Alteriqipengyuania</taxon>
    </lineage>
</organism>
<evidence type="ECO:0000313" key="2">
    <source>
        <dbReference type="EMBL" id="MBY8335498.1"/>
    </source>
</evidence>
<dbReference type="InterPro" id="IPR036629">
    <property type="entry name" value="YjbJ_sf"/>
</dbReference>
<name>A0ABS7PAJ2_9SPHN</name>
<comment type="caution">
    <text evidence="2">The sequence shown here is derived from an EMBL/GenBank/DDBJ whole genome shotgun (WGS) entry which is preliminary data.</text>
</comment>
<accession>A0ABS7PAJ2</accession>
<sequence length="56" mass="5909">MGELKSKVEGNVNEAIGKVKKQSNDPETRAEGRGQEVKGKAQQAKGEVQGALGDDI</sequence>
<evidence type="ECO:0000256" key="1">
    <source>
        <dbReference type="SAM" id="MobiDB-lite"/>
    </source>
</evidence>
<keyword evidence="3" id="KW-1185">Reference proteome</keyword>
<dbReference type="RefSeq" id="WP_222823314.1">
    <property type="nucleotide sequence ID" value="NZ_JAHWXP010000001.1"/>
</dbReference>